<organism evidence="1 2">
    <name type="scientific">Arenibacter palladensis</name>
    <dbReference type="NCBI Taxonomy" id="237373"/>
    <lineage>
        <taxon>Bacteria</taxon>
        <taxon>Pseudomonadati</taxon>
        <taxon>Bacteroidota</taxon>
        <taxon>Flavobacteriia</taxon>
        <taxon>Flavobacteriales</taxon>
        <taxon>Flavobacteriaceae</taxon>
        <taxon>Arenibacter</taxon>
    </lineage>
</organism>
<accession>A0A1M5CL60</accession>
<dbReference type="EMBL" id="FQUX01000005">
    <property type="protein sequence ID" value="SHF55453.1"/>
    <property type="molecule type" value="Genomic_DNA"/>
</dbReference>
<dbReference type="Proteomes" id="UP000184406">
    <property type="component" value="Unassembled WGS sequence"/>
</dbReference>
<proteinExistence type="predicted"/>
<reference evidence="2" key="1">
    <citation type="submission" date="2016-11" db="EMBL/GenBank/DDBJ databases">
        <authorList>
            <person name="Varghese N."/>
            <person name="Submissions S."/>
        </authorList>
    </citation>
    <scope>NUCLEOTIDE SEQUENCE [LARGE SCALE GENOMIC DNA]</scope>
    <source>
        <strain evidence="2">DSM 17539</strain>
    </source>
</reference>
<keyword evidence="2" id="KW-1185">Reference proteome</keyword>
<name>A0A1M5CL60_9FLAO</name>
<protein>
    <submittedName>
        <fullName evidence="1">Uncharacterized protein</fullName>
    </submittedName>
</protein>
<gene>
    <name evidence="1" type="ORF">SAMN03080594_105100</name>
</gene>
<evidence type="ECO:0000313" key="1">
    <source>
        <dbReference type="EMBL" id="SHF55453.1"/>
    </source>
</evidence>
<sequence length="41" mass="4840">MVLFEAKMYKMAGLVVLDYKSEPIKPLFFSNKHWGLYPLSF</sequence>
<evidence type="ECO:0000313" key="2">
    <source>
        <dbReference type="Proteomes" id="UP000184406"/>
    </source>
</evidence>
<dbReference type="AlphaFoldDB" id="A0A1M5CL60"/>